<dbReference type="InterPro" id="IPR050495">
    <property type="entry name" value="ATG22/LtaA_families"/>
</dbReference>
<dbReference type="AlphaFoldDB" id="A0ABD3SGW2"/>
<feature type="transmembrane region" description="Helical" evidence="8">
    <location>
        <begin position="483"/>
        <end position="507"/>
    </location>
</feature>
<feature type="transmembrane region" description="Helical" evidence="8">
    <location>
        <begin position="192"/>
        <end position="213"/>
    </location>
</feature>
<comment type="caution">
    <text evidence="9">The sequence shown here is derived from an EMBL/GenBank/DDBJ whole genome shotgun (WGS) entry which is preliminary data.</text>
</comment>
<dbReference type="CDD" id="cd06174">
    <property type="entry name" value="MFS"/>
    <property type="match status" value="1"/>
</dbReference>
<dbReference type="Proteomes" id="UP001530377">
    <property type="component" value="Unassembled WGS sequence"/>
</dbReference>
<keyword evidence="5 8" id="KW-1133">Transmembrane helix</keyword>
<feature type="transmembrane region" description="Helical" evidence="8">
    <location>
        <begin position="458"/>
        <end position="477"/>
    </location>
</feature>
<feature type="transmembrane region" description="Helical" evidence="8">
    <location>
        <begin position="327"/>
        <end position="347"/>
    </location>
</feature>
<dbReference type="InterPro" id="IPR024671">
    <property type="entry name" value="Atg22-like"/>
</dbReference>
<evidence type="ECO:0000256" key="1">
    <source>
        <dbReference type="ARBA" id="ARBA00004127"/>
    </source>
</evidence>
<accession>A0ABD3SGW2</accession>
<feature type="transmembrane region" description="Helical" evidence="8">
    <location>
        <begin position="519"/>
        <end position="540"/>
    </location>
</feature>
<keyword evidence="10" id="KW-1185">Reference proteome</keyword>
<sequence>METTVVDTVVVVDVENNRDEELPSSSGVVSSSSTMDGVKPMEKTTAAFATSIEMSHPPSPHSRGRCRCLLSMWDYGEPEAFGYAVLVMGESEARIYLYAVPPFYVIVSFSSFRHPPSPTPTSRRIVVVAAAIPRRGSPLSRVVYSHSARGAAIMSFVLLNVALVELATEAAGCETGSMNDECDGEVYGLDPVSLISGVPVIAGLLGAFLMPMIGVVLDFTSYRRFVGIASSAIFTIVQAVQISVGERTWFAMTILQSIAGFCFTIVGVTNYAYLPEICDVVGRARHARYTSRYVAKQFVAMTVFMVLTSGLSFALGISGDSVKTARLSQGLISAILCVLFAVGWRLMPSRNATRDLPPGVRGVGMLAHGIRQNVRTIMSIHRVYKKGLRWYLLATMFANATVTAVTSTSVVYLSAEMGMNAVDVSMFMLVVLVGTIAGTMLALLVLKRVNPIVSWQYTMLYICAVLVIGSQTLGGAASKYLSIIWGFFVGVGLGWFYPAENLLFSCILPKGQEAEIAGFRMYCTVILAWFTPLVFGILVQKGYDPKWGMTFIGCFILIPAAMLRFCAGTWEEILQESGRVDSAGPEAGTSSFVMSFASSPVSPDASREVNEKAPQ</sequence>
<gene>
    <name evidence="9" type="ORF">ACHAXA_009756</name>
</gene>
<reference evidence="9 10" key="1">
    <citation type="submission" date="2024-10" db="EMBL/GenBank/DDBJ databases">
        <title>Updated reference genomes for cyclostephanoid diatoms.</title>
        <authorList>
            <person name="Roberts W.R."/>
            <person name="Alverson A.J."/>
        </authorList>
    </citation>
    <scope>NUCLEOTIDE SEQUENCE [LARGE SCALE GENOMIC DNA]</scope>
    <source>
        <strain evidence="9 10">AJA228-03</strain>
    </source>
</reference>
<dbReference type="SUPFAM" id="SSF103473">
    <property type="entry name" value="MFS general substrate transporter"/>
    <property type="match status" value="1"/>
</dbReference>
<dbReference type="PANTHER" id="PTHR23519">
    <property type="entry name" value="AUTOPHAGY-RELATED PROTEIN 22"/>
    <property type="match status" value="1"/>
</dbReference>
<feature type="transmembrane region" description="Helical" evidence="8">
    <location>
        <begin position="225"/>
        <end position="244"/>
    </location>
</feature>
<feature type="compositionally biased region" description="Basic and acidic residues" evidence="7">
    <location>
        <begin position="605"/>
        <end position="615"/>
    </location>
</feature>
<evidence type="ECO:0000256" key="2">
    <source>
        <dbReference type="ARBA" id="ARBA00006978"/>
    </source>
</evidence>
<keyword evidence="4 8" id="KW-0812">Transmembrane</keyword>
<organism evidence="9 10">
    <name type="scientific">Cyclostephanos tholiformis</name>
    <dbReference type="NCBI Taxonomy" id="382380"/>
    <lineage>
        <taxon>Eukaryota</taxon>
        <taxon>Sar</taxon>
        <taxon>Stramenopiles</taxon>
        <taxon>Ochrophyta</taxon>
        <taxon>Bacillariophyta</taxon>
        <taxon>Coscinodiscophyceae</taxon>
        <taxon>Thalassiosirophycidae</taxon>
        <taxon>Stephanodiscales</taxon>
        <taxon>Stephanodiscaceae</taxon>
        <taxon>Cyclostephanos</taxon>
    </lineage>
</organism>
<feature type="transmembrane region" description="Helical" evidence="8">
    <location>
        <begin position="546"/>
        <end position="567"/>
    </location>
</feature>
<feature type="transmembrane region" description="Helical" evidence="8">
    <location>
        <begin position="424"/>
        <end position="446"/>
    </location>
</feature>
<evidence type="ECO:0000256" key="7">
    <source>
        <dbReference type="SAM" id="MobiDB-lite"/>
    </source>
</evidence>
<evidence type="ECO:0000313" key="10">
    <source>
        <dbReference type="Proteomes" id="UP001530377"/>
    </source>
</evidence>
<name>A0ABD3SGW2_9STRA</name>
<feature type="compositionally biased region" description="Low complexity" evidence="7">
    <location>
        <begin position="24"/>
        <end position="33"/>
    </location>
</feature>
<dbReference type="Gene3D" id="1.20.1250.20">
    <property type="entry name" value="MFS general substrate transporter like domains"/>
    <property type="match status" value="1"/>
</dbReference>
<keyword evidence="3" id="KW-0813">Transport</keyword>
<proteinExistence type="inferred from homology"/>
<dbReference type="Pfam" id="PF11700">
    <property type="entry name" value="ATG22"/>
    <property type="match status" value="1"/>
</dbReference>
<evidence type="ECO:0000256" key="4">
    <source>
        <dbReference type="ARBA" id="ARBA00022692"/>
    </source>
</evidence>
<feature type="transmembrane region" description="Helical" evidence="8">
    <location>
        <begin position="250"/>
        <end position="273"/>
    </location>
</feature>
<comment type="subcellular location">
    <subcellularLocation>
        <location evidence="1">Endomembrane system</location>
        <topology evidence="1">Multi-pass membrane protein</topology>
    </subcellularLocation>
</comment>
<evidence type="ECO:0000256" key="3">
    <source>
        <dbReference type="ARBA" id="ARBA00022448"/>
    </source>
</evidence>
<evidence type="ECO:0000256" key="8">
    <source>
        <dbReference type="SAM" id="Phobius"/>
    </source>
</evidence>
<feature type="transmembrane region" description="Helical" evidence="8">
    <location>
        <begin position="294"/>
        <end position="315"/>
    </location>
</feature>
<protein>
    <submittedName>
        <fullName evidence="9">Uncharacterized protein</fullName>
    </submittedName>
</protein>
<feature type="region of interest" description="Disordered" evidence="7">
    <location>
        <begin position="595"/>
        <end position="615"/>
    </location>
</feature>
<evidence type="ECO:0000313" key="9">
    <source>
        <dbReference type="EMBL" id="KAL3823651.1"/>
    </source>
</evidence>
<dbReference type="InterPro" id="IPR036259">
    <property type="entry name" value="MFS_trans_sf"/>
</dbReference>
<feature type="region of interest" description="Disordered" evidence="7">
    <location>
        <begin position="19"/>
        <end position="38"/>
    </location>
</feature>
<dbReference type="EMBL" id="JALLPB020000032">
    <property type="protein sequence ID" value="KAL3823651.1"/>
    <property type="molecule type" value="Genomic_DNA"/>
</dbReference>
<comment type="similarity">
    <text evidence="2">Belongs to the ATG22 family.</text>
</comment>
<dbReference type="GO" id="GO:0012505">
    <property type="term" value="C:endomembrane system"/>
    <property type="evidence" value="ECO:0007669"/>
    <property type="project" value="UniProtKB-SubCell"/>
</dbReference>
<feature type="transmembrane region" description="Helical" evidence="8">
    <location>
        <begin position="390"/>
        <end position="412"/>
    </location>
</feature>
<evidence type="ECO:0000256" key="5">
    <source>
        <dbReference type="ARBA" id="ARBA00022989"/>
    </source>
</evidence>
<keyword evidence="6 8" id="KW-0472">Membrane</keyword>
<evidence type="ECO:0000256" key="6">
    <source>
        <dbReference type="ARBA" id="ARBA00023136"/>
    </source>
</evidence>
<dbReference type="PANTHER" id="PTHR23519:SF1">
    <property type="entry name" value="AUTOPHAGY-RELATED PROTEIN 22"/>
    <property type="match status" value="1"/>
</dbReference>